<keyword evidence="7 13" id="KW-1133">Transmembrane helix</keyword>
<keyword evidence="4" id="KW-0732">Signal</keyword>
<dbReference type="Gene3D" id="2.60.40.1510">
    <property type="entry name" value="ntegrin, alpha v. Chain A, domain 3"/>
    <property type="match status" value="1"/>
</dbReference>
<dbReference type="EnsemblMetazoa" id="G32215.2">
    <property type="protein sequence ID" value="G32215.2:cds"/>
    <property type="gene ID" value="G32215"/>
</dbReference>
<keyword evidence="8 13" id="KW-0401">Integrin</keyword>
<dbReference type="GO" id="GO:0033627">
    <property type="term" value="P:cell adhesion mediated by integrin"/>
    <property type="evidence" value="ECO:0007669"/>
    <property type="project" value="TreeGrafter"/>
</dbReference>
<dbReference type="AlphaFoldDB" id="A0A8W8MGI1"/>
<keyword evidence="5" id="KW-0677">Repeat</keyword>
<dbReference type="InterPro" id="IPR013517">
    <property type="entry name" value="FG-GAP"/>
</dbReference>
<dbReference type="Gene3D" id="2.130.10.130">
    <property type="entry name" value="Integrin alpha, N-terminal"/>
    <property type="match status" value="2"/>
</dbReference>
<keyword evidence="9 13" id="KW-0472">Membrane</keyword>
<evidence type="ECO:0000256" key="6">
    <source>
        <dbReference type="ARBA" id="ARBA00022889"/>
    </source>
</evidence>
<feature type="repeat" description="FG-GAP" evidence="12">
    <location>
        <begin position="500"/>
        <end position="562"/>
    </location>
</feature>
<dbReference type="SMART" id="SM00191">
    <property type="entry name" value="Int_alpha"/>
    <property type="match status" value="6"/>
</dbReference>
<feature type="repeat" description="FG-GAP" evidence="12">
    <location>
        <begin position="437"/>
        <end position="496"/>
    </location>
</feature>
<dbReference type="InterPro" id="IPR013519">
    <property type="entry name" value="Int_alpha_beta-p"/>
</dbReference>
<organism evidence="18 19">
    <name type="scientific">Magallana gigas</name>
    <name type="common">Pacific oyster</name>
    <name type="synonym">Crassostrea gigas</name>
    <dbReference type="NCBI Taxonomy" id="29159"/>
    <lineage>
        <taxon>Eukaryota</taxon>
        <taxon>Metazoa</taxon>
        <taxon>Spiralia</taxon>
        <taxon>Lophotrochozoa</taxon>
        <taxon>Mollusca</taxon>
        <taxon>Bivalvia</taxon>
        <taxon>Autobranchia</taxon>
        <taxon>Pteriomorphia</taxon>
        <taxon>Ostreida</taxon>
        <taxon>Ostreoidea</taxon>
        <taxon>Ostreidae</taxon>
        <taxon>Magallana</taxon>
    </lineage>
</organism>
<evidence type="ECO:0000256" key="14">
    <source>
        <dbReference type="SAM" id="MobiDB-lite"/>
    </source>
</evidence>
<comment type="caution">
    <text evidence="13">Lacks conserved residue(s) required for the propagation of feature annotation.</text>
</comment>
<dbReference type="SUPFAM" id="SSF69318">
    <property type="entry name" value="Integrin alpha N-terminal domain"/>
    <property type="match status" value="1"/>
</dbReference>
<dbReference type="SUPFAM" id="SSF69179">
    <property type="entry name" value="Integrin domains"/>
    <property type="match status" value="3"/>
</dbReference>
<feature type="region of interest" description="Disordered" evidence="14">
    <location>
        <begin position="1139"/>
        <end position="1167"/>
    </location>
</feature>
<dbReference type="InterPro" id="IPR048285">
    <property type="entry name" value="Integrin_alpha_Ig-like_2"/>
</dbReference>
<evidence type="ECO:0000256" key="8">
    <source>
        <dbReference type="ARBA" id="ARBA00023037"/>
    </source>
</evidence>
<evidence type="ECO:0000313" key="19">
    <source>
        <dbReference type="Proteomes" id="UP000005408"/>
    </source>
</evidence>
<dbReference type="GO" id="GO:0098609">
    <property type="term" value="P:cell-cell adhesion"/>
    <property type="evidence" value="ECO:0007669"/>
    <property type="project" value="TreeGrafter"/>
</dbReference>
<evidence type="ECO:0000256" key="11">
    <source>
        <dbReference type="ARBA" id="ARBA00023180"/>
    </source>
</evidence>
<accession>A0A8W8MGI1</accession>
<feature type="domain" description="Integrin alpha third immunoglobulin-like" evidence="17">
    <location>
        <begin position="902"/>
        <end position="1078"/>
    </location>
</feature>
<reference evidence="18" key="1">
    <citation type="submission" date="2022-08" db="UniProtKB">
        <authorList>
            <consortium name="EnsemblMetazoa"/>
        </authorList>
    </citation>
    <scope>IDENTIFICATION</scope>
    <source>
        <strain evidence="18">05x7-T-G4-1.051#20</strain>
    </source>
</reference>
<dbReference type="GO" id="GO:0007160">
    <property type="term" value="P:cell-matrix adhesion"/>
    <property type="evidence" value="ECO:0007669"/>
    <property type="project" value="TreeGrafter"/>
</dbReference>
<dbReference type="Pfam" id="PF20806">
    <property type="entry name" value="Integrin_A_Ig_3"/>
    <property type="match status" value="1"/>
</dbReference>
<dbReference type="InterPro" id="IPR000413">
    <property type="entry name" value="Integrin_alpha"/>
</dbReference>
<proteinExistence type="inferred from homology"/>
<dbReference type="GO" id="GO:0005178">
    <property type="term" value="F:integrin binding"/>
    <property type="evidence" value="ECO:0007669"/>
    <property type="project" value="TreeGrafter"/>
</dbReference>
<keyword evidence="19" id="KW-1185">Reference proteome</keyword>
<feature type="transmembrane region" description="Helical" evidence="13">
    <location>
        <begin position="29"/>
        <end position="45"/>
    </location>
</feature>
<dbReference type="Pfam" id="PF20805">
    <property type="entry name" value="Integrin_A_Ig_2"/>
    <property type="match status" value="1"/>
</dbReference>
<evidence type="ECO:0000256" key="9">
    <source>
        <dbReference type="ARBA" id="ARBA00023136"/>
    </source>
</evidence>
<evidence type="ECO:0000256" key="4">
    <source>
        <dbReference type="ARBA" id="ARBA00022729"/>
    </source>
</evidence>
<dbReference type="GO" id="GO:0008305">
    <property type="term" value="C:integrin complex"/>
    <property type="evidence" value="ECO:0007669"/>
    <property type="project" value="InterPro"/>
</dbReference>
<feature type="repeat" description="FG-GAP" evidence="12">
    <location>
        <begin position="372"/>
        <end position="435"/>
    </location>
</feature>
<evidence type="ECO:0000259" key="17">
    <source>
        <dbReference type="Pfam" id="PF20806"/>
    </source>
</evidence>
<protein>
    <recommendedName>
        <fullName evidence="20">Integrin alpha-2 domain-containing protein</fullName>
    </recommendedName>
</protein>
<dbReference type="InterPro" id="IPR013649">
    <property type="entry name" value="Integrin_alpha_Ig-like_1"/>
</dbReference>
<feature type="domain" description="Integrin alpha second immunoglobulin-like" evidence="16">
    <location>
        <begin position="714"/>
        <end position="855"/>
    </location>
</feature>
<feature type="domain" description="Integrin alpha first immunoglubulin-like" evidence="15">
    <location>
        <begin position="547"/>
        <end position="712"/>
    </location>
</feature>
<dbReference type="Proteomes" id="UP000005408">
    <property type="component" value="Unassembled WGS sequence"/>
</dbReference>
<dbReference type="Gene3D" id="2.60.40.1460">
    <property type="entry name" value="Integrin domains. Chain A, domain 2"/>
    <property type="match status" value="1"/>
</dbReference>
<dbReference type="Pfam" id="PF01839">
    <property type="entry name" value="FG-GAP"/>
    <property type="match status" value="3"/>
</dbReference>
<evidence type="ECO:0000259" key="15">
    <source>
        <dbReference type="Pfam" id="PF08441"/>
    </source>
</evidence>
<dbReference type="InterPro" id="IPR028994">
    <property type="entry name" value="Integrin_alpha_N"/>
</dbReference>
<sequence length="1167" mass="130363">MDSSPVMDSRILSKCSGCFRERRMLGLRINPITVTLAICFIFLCFRHQPVSAFNLDIKTPLTQRGNRGDMFGYSVAQHIDQGNSWMVVGAPRAQTGQPDIIRGGAVLRCKINPHNLTGASAQFCQIIPFDARGNEQRLSPGGNYQPIEDKNNQWFGATVVSSGESGHILACAPRYVYLSTQLNKREPVGTCYLARSGSTRFEEFSPCRGNVDLLRETVDQYHKSGYCQAGFSVAMAAVSSNLHRNKKMSEVKVIYVLISVTDGISSLMLWGYHRVGFCQAGMSASFSQNGSRILIGAPGAFYWQGQVYNYWLDLNNNKLSTREEGATEDNKYRGYSSAVGNFDDDKMEDYVVGIPRAEGLMGMVQIYNQNLQPIKNITGKQIGAYFGYAVAVEDLNGDQLDDIIVGAPMHSDKDSSSYDTGRVYIYYQDFRRKFRQKKKDILEGYEPKSRFGSAISGLGDINLDTYKDLAVGAPYGGVEGRGVVYIYVGSMEGIITDVSQVLQGKDIGYQLSTFGFSISGGHDLDKNGYPDLVVGAYQADTAVFIKSRPIVRVAPSLRLEPDIIKLEEKNKNCKIGEDPYKINVPCLMVRTCVEYSGVGVSNELEFDFFWTLDAKKNISKRMFQYITQQPEVSELNLRLQKEKIFCYDFIVYILNNIRDKLTPIDVSFSYRLVGENEVVGRKKRQAINLGTIPPILDKYIPSTVTVEGKISKNCGKDEQCIPELSVLAERVEPFAKPIEVGSSNEEIEISITVRNDGKLAKDGQLAEDAYETMLYVELPEGVLYSGITNANAAVALTCNYVTLNVSRFVICDIGNPMPALAKTYFTLLVTPHNIDGQSDKLTFKLNVNSSNPEMPGDTWNNYFPLEIPVRQHAVLEISPNLASSTEQVIYNTSGVSLYKGTGFGPEITHEYRVRNLGPTPVKSSIINIYWPSFDDQGNHLLKIDEDPKVLNNEGGYCETLLLSPENSTDFTYQEGNSKINVLLQTKSKRHSRQRREVSNIKNVKCNNQYCTFIKCFLGPLPGHMVDSRDAAVIKIKSHIWTNTLVLRGLTSEPFNLKSQAFAQVRAMPFNIPVDNFNETYMVSRAEVSTYVNAERLSPKTKGVEIWKIALAIVGGLLLLLIIILVLWVCGFFRRKRRPPPTEPTYNKPLMKNGQQPPKSSLANRPYE</sequence>
<dbReference type="PRINTS" id="PR01185">
    <property type="entry name" value="INTEGRINA"/>
</dbReference>
<evidence type="ECO:0000256" key="7">
    <source>
        <dbReference type="ARBA" id="ARBA00022989"/>
    </source>
</evidence>
<evidence type="ECO:0000256" key="10">
    <source>
        <dbReference type="ARBA" id="ARBA00023170"/>
    </source>
</evidence>
<dbReference type="GO" id="GO:0007229">
    <property type="term" value="P:integrin-mediated signaling pathway"/>
    <property type="evidence" value="ECO:0007669"/>
    <property type="project" value="UniProtKB-KW"/>
</dbReference>
<dbReference type="PANTHER" id="PTHR23220:SF133">
    <property type="entry name" value="INTEGRIN ALPHA-PS2"/>
    <property type="match status" value="1"/>
</dbReference>
<dbReference type="InterPro" id="IPR048286">
    <property type="entry name" value="Integrin_alpha_Ig-like_3"/>
</dbReference>
<feature type="repeat" description="FG-GAP" evidence="12">
    <location>
        <begin position="57"/>
        <end position="118"/>
    </location>
</feature>
<feature type="transmembrane region" description="Helical" evidence="13">
    <location>
        <begin position="1105"/>
        <end position="1129"/>
    </location>
</feature>
<feature type="compositionally biased region" description="Polar residues" evidence="14">
    <location>
        <begin position="1152"/>
        <end position="1167"/>
    </location>
</feature>
<evidence type="ECO:0000256" key="12">
    <source>
        <dbReference type="PROSITE-ProRule" id="PRU00803"/>
    </source>
</evidence>
<feature type="repeat" description="FG-GAP" evidence="12">
    <location>
        <begin position="266"/>
        <end position="319"/>
    </location>
</feature>
<evidence type="ECO:0000256" key="13">
    <source>
        <dbReference type="RuleBase" id="RU003762"/>
    </source>
</evidence>
<keyword evidence="3 13" id="KW-0812">Transmembrane</keyword>
<keyword evidence="11" id="KW-0325">Glycoprotein</keyword>
<keyword evidence="10 13" id="KW-0675">Receptor</keyword>
<dbReference type="Pfam" id="PF08441">
    <property type="entry name" value="Integrin_A_Ig_1"/>
    <property type="match status" value="1"/>
</dbReference>
<comment type="subcellular location">
    <subcellularLocation>
        <location evidence="1 13">Membrane</location>
        <topology evidence="1 13">Single-pass type I membrane protein</topology>
    </subcellularLocation>
</comment>
<name>A0A8W8MGI1_MAGGI</name>
<keyword evidence="6 13" id="KW-0130">Cell adhesion</keyword>
<comment type="similarity">
    <text evidence="2 13">Belongs to the integrin alpha chain family.</text>
</comment>
<evidence type="ECO:0000313" key="18">
    <source>
        <dbReference type="EnsemblMetazoa" id="G32215.2:cds"/>
    </source>
</evidence>
<dbReference type="GO" id="GO:0009897">
    <property type="term" value="C:external side of plasma membrane"/>
    <property type="evidence" value="ECO:0007669"/>
    <property type="project" value="TreeGrafter"/>
</dbReference>
<evidence type="ECO:0000256" key="3">
    <source>
        <dbReference type="ARBA" id="ARBA00022692"/>
    </source>
</evidence>
<dbReference type="Gene3D" id="1.20.5.930">
    <property type="entry name" value="Bicelle-embedded integrin alpha(iib) transmembrane segment"/>
    <property type="match status" value="1"/>
</dbReference>
<dbReference type="PANTHER" id="PTHR23220">
    <property type="entry name" value="INTEGRIN ALPHA"/>
    <property type="match status" value="1"/>
</dbReference>
<evidence type="ECO:0008006" key="20">
    <source>
        <dbReference type="Google" id="ProtNLM"/>
    </source>
</evidence>
<evidence type="ECO:0000256" key="1">
    <source>
        <dbReference type="ARBA" id="ARBA00004479"/>
    </source>
</evidence>
<dbReference type="Gene3D" id="2.60.40.1530">
    <property type="entry name" value="ntegrin, alpha v. Chain A, domain 4"/>
    <property type="match status" value="1"/>
</dbReference>
<dbReference type="PROSITE" id="PS51470">
    <property type="entry name" value="FG_GAP"/>
    <property type="match status" value="5"/>
</dbReference>
<dbReference type="InterPro" id="IPR032695">
    <property type="entry name" value="Integrin_dom_sf"/>
</dbReference>
<evidence type="ECO:0000259" key="16">
    <source>
        <dbReference type="Pfam" id="PF20805"/>
    </source>
</evidence>
<evidence type="ECO:0000256" key="2">
    <source>
        <dbReference type="ARBA" id="ARBA00008054"/>
    </source>
</evidence>
<evidence type="ECO:0000256" key="5">
    <source>
        <dbReference type="ARBA" id="ARBA00022737"/>
    </source>
</evidence>